<accession>A0A947D104</accession>
<proteinExistence type="predicted"/>
<evidence type="ECO:0000313" key="1">
    <source>
        <dbReference type="EMBL" id="MBT9288263.1"/>
    </source>
</evidence>
<name>A0A947D104_9HYPH</name>
<dbReference type="AlphaFoldDB" id="A0A947D104"/>
<dbReference type="Proteomes" id="UP000766595">
    <property type="component" value="Unassembled WGS sequence"/>
</dbReference>
<sequence length="194" mass="20678">MIHRSVDQLIDNVLPAAADYFMAEQELSAVYAAATNDLSACGGEAAKAKRLAAQVAIAIDGLADRAGHALQLKPNAVRQQVGPLCSLGTAQRAGCIERVRAVADAYQHDHLSNPQHPITSNDDVLVVAPGFGIDGYGVGKWDGVEVLVHQINGELWKVLGDVPAAVHGWFHFFLIHGAKQTTSEISVCGLRVWP</sequence>
<organism evidence="1 2">
    <name type="scientific">Prosthecodimorpha staleyi</name>
    <dbReference type="NCBI Taxonomy" id="2840188"/>
    <lineage>
        <taxon>Bacteria</taxon>
        <taxon>Pseudomonadati</taxon>
        <taxon>Pseudomonadota</taxon>
        <taxon>Alphaproteobacteria</taxon>
        <taxon>Hyphomicrobiales</taxon>
        <taxon>Ancalomicrobiaceae</taxon>
        <taxon>Prosthecodimorpha</taxon>
    </lineage>
</organism>
<gene>
    <name evidence="1" type="ORF">KL771_02300</name>
</gene>
<comment type="caution">
    <text evidence="1">The sequence shown here is derived from an EMBL/GenBank/DDBJ whole genome shotgun (WGS) entry which is preliminary data.</text>
</comment>
<dbReference type="EMBL" id="JAHHZF010000001">
    <property type="protein sequence ID" value="MBT9288263.1"/>
    <property type="molecule type" value="Genomic_DNA"/>
</dbReference>
<evidence type="ECO:0000313" key="2">
    <source>
        <dbReference type="Proteomes" id="UP000766595"/>
    </source>
</evidence>
<protein>
    <submittedName>
        <fullName evidence="1">Uncharacterized protein</fullName>
    </submittedName>
</protein>
<keyword evidence="2" id="KW-1185">Reference proteome</keyword>
<reference evidence="1 2" key="1">
    <citation type="submission" date="2021-06" db="EMBL/GenBank/DDBJ databases">
        <authorList>
            <person name="Grouzdev D.S."/>
            <person name="Koziaeva V."/>
        </authorList>
    </citation>
    <scope>NUCLEOTIDE SEQUENCE [LARGE SCALE GENOMIC DNA]</scope>
    <source>
        <strain evidence="1 2">22</strain>
    </source>
</reference>
<dbReference type="RefSeq" id="WP_261966941.1">
    <property type="nucleotide sequence ID" value="NZ_JAHHZF010000001.1"/>
</dbReference>